<dbReference type="EMBL" id="QFQP01000012">
    <property type="protein sequence ID" value="PZR12312.1"/>
    <property type="molecule type" value="Genomic_DNA"/>
</dbReference>
<dbReference type="AlphaFoldDB" id="A0A2W5TBM5"/>
<protein>
    <submittedName>
        <fullName evidence="1">Uncharacterized protein</fullName>
    </submittedName>
</protein>
<accession>A0A2W5TBM5</accession>
<comment type="caution">
    <text evidence="1">The sequence shown here is derived from an EMBL/GenBank/DDBJ whole genome shotgun (WGS) entry which is preliminary data.</text>
</comment>
<evidence type="ECO:0000313" key="2">
    <source>
        <dbReference type="Proteomes" id="UP000249061"/>
    </source>
</evidence>
<sequence length="445" mass="47435">MLSLVLVASVAQSAEAPSAGALVLPPVGTFAVGKKGPFAGVDTRKATERFDIAGHKRLVTAFDAKLGGKAIPADVTLGLLEKANVTAKNVDKPESLKALAAAAKVEWLVTFDLGAKTSSLTAQIHDSAGNKVGDAIVLPKAQLGLTDAQAQQMAELVVPKLLVLEKARIDTIAELNRQAELLKPKPPEEFVDTELTQLKKKRAPDAAPEGSSWPDARRVRAFVAVGPGAAVRDLQLSGNQAAQLADLKNNAIVGLGVAAAIMPLELFDATAGRSWSQLSLEFHYRRAFVEARSDSPGFEGTTCSMNDDDVQLRAGWRYRFGDGDGYAPTIGVAGGWSQENTRFQCSLPLVSTTWRGVDAQLRIRQPLYKNVLTLEVVGGPRFVLPGPLAANPQFSLSGEAWLELKPVSILFARGGARASWLRASNPELAAVDTRAFFAFELGAFF</sequence>
<organism evidence="1 2">
    <name type="scientific">Archangium gephyra</name>
    <dbReference type="NCBI Taxonomy" id="48"/>
    <lineage>
        <taxon>Bacteria</taxon>
        <taxon>Pseudomonadati</taxon>
        <taxon>Myxococcota</taxon>
        <taxon>Myxococcia</taxon>
        <taxon>Myxococcales</taxon>
        <taxon>Cystobacterineae</taxon>
        <taxon>Archangiaceae</taxon>
        <taxon>Archangium</taxon>
    </lineage>
</organism>
<dbReference type="Proteomes" id="UP000249061">
    <property type="component" value="Unassembled WGS sequence"/>
</dbReference>
<proteinExistence type="predicted"/>
<name>A0A2W5TBM5_9BACT</name>
<gene>
    <name evidence="1" type="ORF">DI536_15530</name>
</gene>
<evidence type="ECO:0000313" key="1">
    <source>
        <dbReference type="EMBL" id="PZR12312.1"/>
    </source>
</evidence>
<reference evidence="1 2" key="1">
    <citation type="submission" date="2017-08" db="EMBL/GenBank/DDBJ databases">
        <title>Infants hospitalized years apart are colonized by the same room-sourced microbial strains.</title>
        <authorList>
            <person name="Brooks B."/>
            <person name="Olm M.R."/>
            <person name="Firek B.A."/>
            <person name="Baker R."/>
            <person name="Thomas B.C."/>
            <person name="Morowitz M.J."/>
            <person name="Banfield J.F."/>
        </authorList>
    </citation>
    <scope>NUCLEOTIDE SEQUENCE [LARGE SCALE GENOMIC DNA]</scope>
    <source>
        <strain evidence="1">S2_003_000_R2_14</strain>
    </source>
</reference>